<proteinExistence type="predicted"/>
<dbReference type="EMBL" id="FQZU01000005">
    <property type="protein sequence ID" value="SHJ21804.1"/>
    <property type="molecule type" value="Genomic_DNA"/>
</dbReference>
<protein>
    <submittedName>
        <fullName evidence="4">Chemotaxis protein MotB</fullName>
    </submittedName>
</protein>
<keyword evidence="2" id="KW-0812">Transmembrane</keyword>
<evidence type="ECO:0000256" key="1">
    <source>
        <dbReference type="PROSITE-ProRule" id="PRU00473"/>
    </source>
</evidence>
<dbReference type="Pfam" id="PF00691">
    <property type="entry name" value="OmpA"/>
    <property type="match status" value="1"/>
</dbReference>
<dbReference type="PANTHER" id="PTHR30329:SF21">
    <property type="entry name" value="LIPOPROTEIN YIAD-RELATED"/>
    <property type="match status" value="1"/>
</dbReference>
<dbReference type="InterPro" id="IPR050330">
    <property type="entry name" value="Bact_OuterMem_StrucFunc"/>
</dbReference>
<reference evidence="5" key="1">
    <citation type="submission" date="2016-11" db="EMBL/GenBank/DDBJ databases">
        <authorList>
            <person name="Varghese N."/>
            <person name="Submissions S."/>
        </authorList>
    </citation>
    <scope>NUCLEOTIDE SEQUENCE [LARGE SCALE GENOMIC DNA]</scope>
    <source>
        <strain evidence="5">DSM 16219</strain>
    </source>
</reference>
<keyword evidence="5" id="KW-1185">Reference proteome</keyword>
<keyword evidence="2" id="KW-1133">Transmembrane helix</keyword>
<keyword evidence="1 2" id="KW-0472">Membrane</keyword>
<dbReference type="PROSITE" id="PS51123">
    <property type="entry name" value="OMPA_2"/>
    <property type="match status" value="1"/>
</dbReference>
<evidence type="ECO:0000259" key="3">
    <source>
        <dbReference type="PROSITE" id="PS51123"/>
    </source>
</evidence>
<dbReference type="SUPFAM" id="SSF103088">
    <property type="entry name" value="OmpA-like"/>
    <property type="match status" value="1"/>
</dbReference>
<evidence type="ECO:0000256" key="2">
    <source>
        <dbReference type="SAM" id="Phobius"/>
    </source>
</evidence>
<dbReference type="OrthoDB" id="9783110at2"/>
<evidence type="ECO:0000313" key="4">
    <source>
        <dbReference type="EMBL" id="SHJ21804.1"/>
    </source>
</evidence>
<accession>A0A1M6HI16</accession>
<dbReference type="AlphaFoldDB" id="A0A1M6HI16"/>
<name>A0A1M6HI16_9BACT</name>
<feature type="domain" description="OmpA-like" evidence="3">
    <location>
        <begin position="112"/>
        <end position="254"/>
    </location>
</feature>
<dbReference type="CDD" id="cd07185">
    <property type="entry name" value="OmpA_C-like"/>
    <property type="match status" value="1"/>
</dbReference>
<evidence type="ECO:0000313" key="5">
    <source>
        <dbReference type="Proteomes" id="UP000183994"/>
    </source>
</evidence>
<dbReference type="PANTHER" id="PTHR30329">
    <property type="entry name" value="STATOR ELEMENT OF FLAGELLAR MOTOR COMPLEX"/>
    <property type="match status" value="1"/>
</dbReference>
<dbReference type="InterPro" id="IPR006665">
    <property type="entry name" value="OmpA-like"/>
</dbReference>
<gene>
    <name evidence="4" type="ORF">SAMN02745216_01229</name>
</gene>
<dbReference type="STRING" id="1121393.SAMN02745216_01229"/>
<dbReference type="Proteomes" id="UP000183994">
    <property type="component" value="Unassembled WGS sequence"/>
</dbReference>
<feature type="transmembrane region" description="Helical" evidence="2">
    <location>
        <begin position="20"/>
        <end position="42"/>
    </location>
</feature>
<dbReference type="Gene3D" id="3.30.1330.60">
    <property type="entry name" value="OmpA-like domain"/>
    <property type="match status" value="1"/>
</dbReference>
<sequence>MPKERPPEPQDRSAENGNRTMNVSLFIILLAFFIVLNSIAVVDEQAKREALGSLIGSFGILPGGLSPMDAEGKGRSLKPPIHPLMDAVDESLPDFVGLSAESSSQVDIRSTGNGSLISIRDQLLFEDGASSIKPSAKAFLTRLAEIVNADNFPVVITGHTDDRPPEEKGVQSNWELSARRAMAVYRFFYDQYLEQLAARERGANGGVAPVELPNKYPKRIDVYGCGPSQPVASNDTPQTRALNNRVEILMDKRANYKLQRIYKNKSSGLFVFKKFVFSVLD</sequence>
<dbReference type="GO" id="GO:0016020">
    <property type="term" value="C:membrane"/>
    <property type="evidence" value="ECO:0007669"/>
    <property type="project" value="UniProtKB-UniRule"/>
</dbReference>
<organism evidence="4 5">
    <name type="scientific">Desulfatibacillum alkenivorans DSM 16219</name>
    <dbReference type="NCBI Taxonomy" id="1121393"/>
    <lineage>
        <taxon>Bacteria</taxon>
        <taxon>Pseudomonadati</taxon>
        <taxon>Thermodesulfobacteriota</taxon>
        <taxon>Desulfobacteria</taxon>
        <taxon>Desulfobacterales</taxon>
        <taxon>Desulfatibacillaceae</taxon>
        <taxon>Desulfatibacillum</taxon>
    </lineage>
</organism>
<dbReference type="InterPro" id="IPR036737">
    <property type="entry name" value="OmpA-like_sf"/>
</dbReference>